<evidence type="ECO:0000313" key="3">
    <source>
        <dbReference type="Proteomes" id="UP001630127"/>
    </source>
</evidence>
<keyword evidence="3" id="KW-1185">Reference proteome</keyword>
<accession>A0ABD2ZU27</accession>
<feature type="region of interest" description="Disordered" evidence="1">
    <location>
        <begin position="101"/>
        <end position="130"/>
    </location>
</feature>
<dbReference type="Proteomes" id="UP001630127">
    <property type="component" value="Unassembled WGS sequence"/>
</dbReference>
<feature type="compositionally biased region" description="Basic and acidic residues" evidence="1">
    <location>
        <begin position="1"/>
        <end position="15"/>
    </location>
</feature>
<proteinExistence type="predicted"/>
<name>A0ABD2ZU27_9GENT</name>
<reference evidence="2 3" key="1">
    <citation type="submission" date="2024-11" db="EMBL/GenBank/DDBJ databases">
        <title>A near-complete genome assembly of Cinchona calisaya.</title>
        <authorList>
            <person name="Lian D.C."/>
            <person name="Zhao X.W."/>
            <person name="Wei L."/>
        </authorList>
    </citation>
    <scope>NUCLEOTIDE SEQUENCE [LARGE SCALE GENOMIC DNA]</scope>
    <source>
        <tissue evidence="2">Nenye</tissue>
    </source>
</reference>
<feature type="region of interest" description="Disordered" evidence="1">
    <location>
        <begin position="1"/>
        <end position="32"/>
    </location>
</feature>
<protein>
    <submittedName>
        <fullName evidence="2">Uncharacterized protein</fullName>
    </submittedName>
</protein>
<dbReference type="EMBL" id="JBJUIK010000007">
    <property type="protein sequence ID" value="KAL3522914.1"/>
    <property type="molecule type" value="Genomic_DNA"/>
</dbReference>
<evidence type="ECO:0000256" key="1">
    <source>
        <dbReference type="SAM" id="MobiDB-lite"/>
    </source>
</evidence>
<evidence type="ECO:0000313" key="2">
    <source>
        <dbReference type="EMBL" id="KAL3522914.1"/>
    </source>
</evidence>
<gene>
    <name evidence="2" type="ORF">ACH5RR_015748</name>
</gene>
<comment type="caution">
    <text evidence="2">The sequence shown here is derived from an EMBL/GenBank/DDBJ whole genome shotgun (WGS) entry which is preliminary data.</text>
</comment>
<sequence>MAESEERDKIGDSGRKTSMVGHASNHGVDGVGRRCENVYGERVIGRKSREVVPIQNLKTLVEGRDHQGFDSFLKTKEGERGVKEGDGLNWVGDEIMIGKLGISGPNSEGVNRPKVINNPIDGTDRKMRLG</sequence>
<dbReference type="AlphaFoldDB" id="A0ABD2ZU27"/>
<organism evidence="2 3">
    <name type="scientific">Cinchona calisaya</name>
    <dbReference type="NCBI Taxonomy" id="153742"/>
    <lineage>
        <taxon>Eukaryota</taxon>
        <taxon>Viridiplantae</taxon>
        <taxon>Streptophyta</taxon>
        <taxon>Embryophyta</taxon>
        <taxon>Tracheophyta</taxon>
        <taxon>Spermatophyta</taxon>
        <taxon>Magnoliopsida</taxon>
        <taxon>eudicotyledons</taxon>
        <taxon>Gunneridae</taxon>
        <taxon>Pentapetalae</taxon>
        <taxon>asterids</taxon>
        <taxon>lamiids</taxon>
        <taxon>Gentianales</taxon>
        <taxon>Rubiaceae</taxon>
        <taxon>Cinchonoideae</taxon>
        <taxon>Cinchoneae</taxon>
        <taxon>Cinchona</taxon>
    </lineage>
</organism>